<evidence type="ECO:0000256" key="2">
    <source>
        <dbReference type="ARBA" id="ARBA00010532"/>
    </source>
</evidence>
<dbReference type="GO" id="GO:0005044">
    <property type="term" value="F:scavenger receptor activity"/>
    <property type="evidence" value="ECO:0007669"/>
    <property type="project" value="TreeGrafter"/>
</dbReference>
<keyword evidence="4 8" id="KW-1133">Transmembrane helix</keyword>
<comment type="caution">
    <text evidence="9">The sequence shown here is derived from an EMBL/GenBank/DDBJ whole genome shotgun (WGS) entry which is preliminary data.</text>
</comment>
<gene>
    <name evidence="9" type="ORF">RDWZM_001131</name>
</gene>
<evidence type="ECO:0000256" key="8">
    <source>
        <dbReference type="SAM" id="Phobius"/>
    </source>
</evidence>
<keyword evidence="5 8" id="KW-0472">Membrane</keyword>
<organism evidence="9 10">
    <name type="scientific">Blomia tropicalis</name>
    <name type="common">Mite</name>
    <dbReference type="NCBI Taxonomy" id="40697"/>
    <lineage>
        <taxon>Eukaryota</taxon>
        <taxon>Metazoa</taxon>
        <taxon>Ecdysozoa</taxon>
        <taxon>Arthropoda</taxon>
        <taxon>Chelicerata</taxon>
        <taxon>Arachnida</taxon>
        <taxon>Acari</taxon>
        <taxon>Acariformes</taxon>
        <taxon>Sarcoptiformes</taxon>
        <taxon>Astigmata</taxon>
        <taxon>Glycyphagoidea</taxon>
        <taxon>Echimyopodidae</taxon>
        <taxon>Blomia</taxon>
    </lineage>
</organism>
<evidence type="ECO:0000256" key="7">
    <source>
        <dbReference type="SAM" id="MobiDB-lite"/>
    </source>
</evidence>
<dbReference type="GO" id="GO:0016020">
    <property type="term" value="C:membrane"/>
    <property type="evidence" value="ECO:0007669"/>
    <property type="project" value="UniProtKB-SubCell"/>
</dbReference>
<evidence type="ECO:0000256" key="5">
    <source>
        <dbReference type="ARBA" id="ARBA00023136"/>
    </source>
</evidence>
<keyword evidence="10" id="KW-1185">Reference proteome</keyword>
<reference evidence="9" key="1">
    <citation type="submission" date="2022-12" db="EMBL/GenBank/DDBJ databases">
        <title>Genome assemblies of Blomia tropicalis.</title>
        <authorList>
            <person name="Cui Y."/>
        </authorList>
    </citation>
    <scope>NUCLEOTIDE SEQUENCE</scope>
    <source>
        <tissue evidence="9">Adult mites</tissue>
    </source>
</reference>
<evidence type="ECO:0000256" key="4">
    <source>
        <dbReference type="ARBA" id="ARBA00022989"/>
    </source>
</evidence>
<feature type="transmembrane region" description="Helical" evidence="8">
    <location>
        <begin position="518"/>
        <end position="543"/>
    </location>
</feature>
<proteinExistence type="inferred from homology"/>
<dbReference type="Pfam" id="PF01130">
    <property type="entry name" value="CD36"/>
    <property type="match status" value="1"/>
</dbReference>
<keyword evidence="3 8" id="KW-0812">Transmembrane</keyword>
<dbReference type="Proteomes" id="UP001142055">
    <property type="component" value="Chromosome 1"/>
</dbReference>
<comment type="subcellular location">
    <subcellularLocation>
        <location evidence="1">Membrane</location>
    </subcellularLocation>
</comment>
<protein>
    <submittedName>
        <fullName evidence="9">Uncharacterized protein</fullName>
    </submittedName>
</protein>
<dbReference type="EMBL" id="JAPWDV010000001">
    <property type="protein sequence ID" value="KAJ6222586.1"/>
    <property type="molecule type" value="Genomic_DNA"/>
</dbReference>
<feature type="compositionally biased region" description="Polar residues" evidence="7">
    <location>
        <begin position="593"/>
        <end position="605"/>
    </location>
</feature>
<accession>A0A9Q0MB22</accession>
<dbReference type="GO" id="GO:0005737">
    <property type="term" value="C:cytoplasm"/>
    <property type="evidence" value="ECO:0007669"/>
    <property type="project" value="TreeGrafter"/>
</dbReference>
<feature type="transmembrane region" description="Helical" evidence="8">
    <location>
        <begin position="53"/>
        <end position="72"/>
    </location>
</feature>
<evidence type="ECO:0000313" key="9">
    <source>
        <dbReference type="EMBL" id="KAJ6222586.1"/>
    </source>
</evidence>
<evidence type="ECO:0000256" key="1">
    <source>
        <dbReference type="ARBA" id="ARBA00004370"/>
    </source>
</evidence>
<dbReference type="AlphaFoldDB" id="A0A9Q0MB22"/>
<keyword evidence="6" id="KW-0325">Glycoprotein</keyword>
<dbReference type="InterPro" id="IPR002159">
    <property type="entry name" value="CD36_fam"/>
</dbReference>
<feature type="region of interest" description="Disordered" evidence="7">
    <location>
        <begin position="584"/>
        <end position="605"/>
    </location>
</feature>
<comment type="similarity">
    <text evidence="2">Belongs to the CD36 family.</text>
</comment>
<evidence type="ECO:0000256" key="6">
    <source>
        <dbReference type="ARBA" id="ARBA00023180"/>
    </source>
</evidence>
<sequence>MLNQSLGNVSRDSGVQVMAKHGNHSRNASNASSNYTTDDFEHREPWKLDRKTIIITIGLILFIGASISYIYFPLLLRRIIQSFINVKPDGEFYDFWLQSSEPTEVGIYFFHVENPWAVENGLEKLRVREMGKYMFKQKFIREIANFSDDKTMVNFTERRYFYFDPEKTTGSLDDNITVVNVPYAALSTLLAKAEDSVPLFSGFSILSHFSYRSVNLFLEKHNQHLFINTTVRELLYGYKLDILDTAESYSGMFERFGIDIMPRELFPNNSFGILNGRNGTPDGPYEMYTGLGGTADLFGHFKAWNGLTKLDIWKGDTCNMINGTDGTIWPAGVDKKDRLYFYIPDICRSLYVTFQEESQFKGIKTYIFSTPDSLLAGKRTNPDNACFCMEEDEDLAEKRCTLDGIFDASGCQKGIPLIISLPHFMGADKRITDNIEGLKPNATAHRPELHVEPIMGTVIHGDSRLQMSIRVPPNNYLRGFDKIQDDLYIPIFWGYKKLGMSDEVAVELNCRLFIPVKVIRYVLILLFLTGICTTLIGGIYAIIENKQRIFELLLQDEVEPYVKSYSNAKYQAIDKERGMARVESETSDLGDANDNSYPNTPRSSTINLPELSALVQSTETDI</sequence>
<dbReference type="PANTHER" id="PTHR11923:SF51">
    <property type="entry name" value="LYSOSOME MEMBRANE PROTEIN 2"/>
    <property type="match status" value="1"/>
</dbReference>
<dbReference type="OMA" id="ENECFCI"/>
<name>A0A9Q0MB22_BLOTA</name>
<evidence type="ECO:0000313" key="10">
    <source>
        <dbReference type="Proteomes" id="UP001142055"/>
    </source>
</evidence>
<dbReference type="PRINTS" id="PR01609">
    <property type="entry name" value="CD36FAMILY"/>
</dbReference>
<evidence type="ECO:0000256" key="3">
    <source>
        <dbReference type="ARBA" id="ARBA00022692"/>
    </source>
</evidence>
<dbReference type="PANTHER" id="PTHR11923">
    <property type="entry name" value="SCAVENGER RECEPTOR CLASS B TYPE-1 SR-B1"/>
    <property type="match status" value="1"/>
</dbReference>